<comment type="caution">
    <text evidence="1">The sequence shown here is derived from an EMBL/GenBank/DDBJ whole genome shotgun (WGS) entry which is preliminary data.</text>
</comment>
<proteinExistence type="predicted"/>
<protein>
    <recommendedName>
        <fullName evidence="3">F-box domain-containing protein</fullName>
    </recommendedName>
</protein>
<dbReference type="AlphaFoldDB" id="A0A0W0FTT2"/>
<reference evidence="1 2" key="1">
    <citation type="submission" date="2015-12" db="EMBL/GenBank/DDBJ databases">
        <title>Draft genome sequence of Moniliophthora roreri, the causal agent of frosty pod rot of cacao.</title>
        <authorList>
            <person name="Aime M.C."/>
            <person name="Diaz-Valderrama J.R."/>
            <person name="Kijpornyongpan T."/>
            <person name="Phillips-Mora W."/>
        </authorList>
    </citation>
    <scope>NUCLEOTIDE SEQUENCE [LARGE SCALE GENOMIC DNA]</scope>
    <source>
        <strain evidence="1 2">MCA 2952</strain>
    </source>
</reference>
<sequence>MSTRPLGFHFGVRRPWFHITRVCRYWRTVALNFRILWTTPDFELPSLARAMLERSKPLPLDIFVPRLRLRSLKLDMLAVTLNEMDRIKTVHLNLSSSSTIIQDFILKLVERLSILHTIHVEYVADSWSAPVVFALPVKFLGDDAPNLTEIYLQNCRLSQGWDSPLLHQNITSFIWDVHDAVKHPFGSISEQQETSPGMYSTDFFKALENMPLLEVLELDHILPHSIPRDAPVVALPRLRRLRLVTMRHRLRHGGFVMAASSEELEPLFAIVMQQISGISFRTLWIGNVERSTERGVRLQAWSNTPSDIERAIPTSTSTTPDVTIEFVWRGAVITGARRVVDAALPIFPIDMLETLHIGFRFGVYDAKHFISDYAALRHYSTIKNLIVTGPCAYQILFILSFSAQHVNTLQESDDHGQLDVLPSLTALTFTHVDFASPGYPALGPSLCRFLKSRLNKGVEKLRLSVCDNLTKSMVDSFRPYVGRVEWDGFEPISQHSYHRQFAMIPA</sequence>
<gene>
    <name evidence="1" type="ORF">WG66_7705</name>
</gene>
<organism evidence="1 2">
    <name type="scientific">Moniliophthora roreri</name>
    <name type="common">Frosty pod rot fungus</name>
    <name type="synonym">Monilia roreri</name>
    <dbReference type="NCBI Taxonomy" id="221103"/>
    <lineage>
        <taxon>Eukaryota</taxon>
        <taxon>Fungi</taxon>
        <taxon>Dikarya</taxon>
        <taxon>Basidiomycota</taxon>
        <taxon>Agaricomycotina</taxon>
        <taxon>Agaricomycetes</taxon>
        <taxon>Agaricomycetidae</taxon>
        <taxon>Agaricales</taxon>
        <taxon>Marasmiineae</taxon>
        <taxon>Marasmiaceae</taxon>
        <taxon>Moniliophthora</taxon>
    </lineage>
</organism>
<dbReference type="EMBL" id="LATX01001643">
    <property type="protein sequence ID" value="KTB39712.1"/>
    <property type="molecule type" value="Genomic_DNA"/>
</dbReference>
<dbReference type="InterPro" id="IPR032675">
    <property type="entry name" value="LRR_dom_sf"/>
</dbReference>
<dbReference type="Proteomes" id="UP000054988">
    <property type="component" value="Unassembled WGS sequence"/>
</dbReference>
<evidence type="ECO:0000313" key="2">
    <source>
        <dbReference type="Proteomes" id="UP000054988"/>
    </source>
</evidence>
<accession>A0A0W0FTT2</accession>
<dbReference type="SUPFAM" id="SSF52047">
    <property type="entry name" value="RNI-like"/>
    <property type="match status" value="1"/>
</dbReference>
<evidence type="ECO:0008006" key="3">
    <source>
        <dbReference type="Google" id="ProtNLM"/>
    </source>
</evidence>
<name>A0A0W0FTT2_MONRR</name>
<evidence type="ECO:0000313" key="1">
    <source>
        <dbReference type="EMBL" id="KTB39712.1"/>
    </source>
</evidence>
<dbReference type="Gene3D" id="3.80.10.10">
    <property type="entry name" value="Ribonuclease Inhibitor"/>
    <property type="match status" value="1"/>
</dbReference>
<dbReference type="eggNOG" id="ENOG502R207">
    <property type="taxonomic scope" value="Eukaryota"/>
</dbReference>